<dbReference type="AlphaFoldDB" id="A0A6A1WKK6"/>
<accession>A0A6A1WKK6</accession>
<reference evidence="2 3" key="1">
    <citation type="journal article" date="2019" name="Plant Biotechnol. J.">
        <title>The red bayberry genome and genetic basis of sex determination.</title>
        <authorList>
            <person name="Jia H.M."/>
            <person name="Jia H.J."/>
            <person name="Cai Q.L."/>
            <person name="Wang Y."/>
            <person name="Zhao H.B."/>
            <person name="Yang W.F."/>
            <person name="Wang G.Y."/>
            <person name="Li Y.H."/>
            <person name="Zhan D.L."/>
            <person name="Shen Y.T."/>
            <person name="Niu Q.F."/>
            <person name="Chang L."/>
            <person name="Qiu J."/>
            <person name="Zhao L."/>
            <person name="Xie H.B."/>
            <person name="Fu W.Y."/>
            <person name="Jin J."/>
            <person name="Li X.W."/>
            <person name="Jiao Y."/>
            <person name="Zhou C.C."/>
            <person name="Tu T."/>
            <person name="Chai C.Y."/>
            <person name="Gao J.L."/>
            <person name="Fan L.J."/>
            <person name="van de Weg E."/>
            <person name="Wang J.Y."/>
            <person name="Gao Z.S."/>
        </authorList>
    </citation>
    <scope>NUCLEOTIDE SEQUENCE [LARGE SCALE GENOMIC DNA]</scope>
    <source>
        <tissue evidence="2">Leaves</tissue>
    </source>
</reference>
<feature type="compositionally biased region" description="Basic and acidic residues" evidence="1">
    <location>
        <begin position="87"/>
        <end position="112"/>
    </location>
</feature>
<gene>
    <name evidence="2" type="ORF">CJ030_MR1G009135</name>
</gene>
<feature type="compositionally biased region" description="Basic and acidic residues" evidence="1">
    <location>
        <begin position="40"/>
        <end position="52"/>
    </location>
</feature>
<organism evidence="2 3">
    <name type="scientific">Morella rubra</name>
    <name type="common">Chinese bayberry</name>
    <dbReference type="NCBI Taxonomy" id="262757"/>
    <lineage>
        <taxon>Eukaryota</taxon>
        <taxon>Viridiplantae</taxon>
        <taxon>Streptophyta</taxon>
        <taxon>Embryophyta</taxon>
        <taxon>Tracheophyta</taxon>
        <taxon>Spermatophyta</taxon>
        <taxon>Magnoliopsida</taxon>
        <taxon>eudicotyledons</taxon>
        <taxon>Gunneridae</taxon>
        <taxon>Pentapetalae</taxon>
        <taxon>rosids</taxon>
        <taxon>fabids</taxon>
        <taxon>Fagales</taxon>
        <taxon>Myricaceae</taxon>
        <taxon>Morella</taxon>
    </lineage>
</organism>
<evidence type="ECO:0000313" key="3">
    <source>
        <dbReference type="Proteomes" id="UP000516437"/>
    </source>
</evidence>
<comment type="caution">
    <text evidence="2">The sequence shown here is derived from an EMBL/GenBank/DDBJ whole genome shotgun (WGS) entry which is preliminary data.</text>
</comment>
<name>A0A6A1WKK6_9ROSI</name>
<evidence type="ECO:0000313" key="2">
    <source>
        <dbReference type="EMBL" id="KAB1225684.1"/>
    </source>
</evidence>
<dbReference type="EMBL" id="RXIC02000019">
    <property type="protein sequence ID" value="KAB1225684.1"/>
    <property type="molecule type" value="Genomic_DNA"/>
</dbReference>
<dbReference type="Proteomes" id="UP000516437">
    <property type="component" value="Chromosome 1"/>
</dbReference>
<keyword evidence="3" id="KW-1185">Reference proteome</keyword>
<feature type="region of interest" description="Disordered" evidence="1">
    <location>
        <begin position="29"/>
        <end position="53"/>
    </location>
</feature>
<evidence type="ECO:0000256" key="1">
    <source>
        <dbReference type="SAM" id="MobiDB-lite"/>
    </source>
</evidence>
<protein>
    <submittedName>
        <fullName evidence="2">Uncharacterized protein</fullName>
    </submittedName>
</protein>
<proteinExistence type="predicted"/>
<sequence length="112" mass="12239">MPGRLGSRIRGGGNPTLACFDLPFLTGGEHRSYSHRGREKKSAVDGSKKCEQKSPGTRAWAWAWSCSRFEDVLAAGPALRLLGFGAGDHDGVHEAPPRAPRRDPRDTLVRMK</sequence>
<feature type="region of interest" description="Disordered" evidence="1">
    <location>
        <begin position="86"/>
        <end position="112"/>
    </location>
</feature>